<dbReference type="RefSeq" id="WP_120979555.1">
    <property type="nucleotide sequence ID" value="NZ_RBZM01000011.1"/>
</dbReference>
<name>A0A494XA09_9BACL</name>
<dbReference type="SUPFAM" id="SSF47413">
    <property type="entry name" value="lambda repressor-like DNA-binding domains"/>
    <property type="match status" value="1"/>
</dbReference>
<dbReference type="AlphaFoldDB" id="A0A494XA09"/>
<dbReference type="EMBL" id="RBZM01000011">
    <property type="protein sequence ID" value="RKP47358.1"/>
    <property type="molecule type" value="Genomic_DNA"/>
</dbReference>
<accession>A0A494XA09</accession>
<evidence type="ECO:0000313" key="2">
    <source>
        <dbReference type="Proteomes" id="UP000282076"/>
    </source>
</evidence>
<protein>
    <submittedName>
        <fullName evidence="1">XRE family transcriptional regulator</fullName>
    </submittedName>
</protein>
<reference evidence="1 2" key="1">
    <citation type="submission" date="2018-10" db="EMBL/GenBank/DDBJ databases">
        <title>Cohnella sp. M2MS4P-1, whole genome shotgun sequence.</title>
        <authorList>
            <person name="Tuo L."/>
        </authorList>
    </citation>
    <scope>NUCLEOTIDE SEQUENCE [LARGE SCALE GENOMIC DNA]</scope>
    <source>
        <strain evidence="1 2">M2MS4P-1</strain>
    </source>
</reference>
<comment type="caution">
    <text evidence="1">The sequence shown here is derived from an EMBL/GenBank/DDBJ whole genome shotgun (WGS) entry which is preliminary data.</text>
</comment>
<sequence>MAGRKTATDFGWKVIRRLAEKELTRKEFCSINNVSQSRLSEIITGNTTRNTTAIRLKVSCLLEIDDCDRT</sequence>
<dbReference type="OrthoDB" id="2469332at2"/>
<dbReference type="Proteomes" id="UP000282076">
    <property type="component" value="Unassembled WGS sequence"/>
</dbReference>
<dbReference type="InterPro" id="IPR010982">
    <property type="entry name" value="Lambda_DNA-bd_dom_sf"/>
</dbReference>
<keyword evidence="2" id="KW-1185">Reference proteome</keyword>
<gene>
    <name evidence="1" type="ORF">D7Z26_23995</name>
</gene>
<proteinExistence type="predicted"/>
<evidence type="ECO:0000313" key="1">
    <source>
        <dbReference type="EMBL" id="RKP47358.1"/>
    </source>
</evidence>
<dbReference type="GO" id="GO:0003677">
    <property type="term" value="F:DNA binding"/>
    <property type="evidence" value="ECO:0007669"/>
    <property type="project" value="InterPro"/>
</dbReference>
<organism evidence="1 2">
    <name type="scientific">Cohnella endophytica</name>
    <dbReference type="NCBI Taxonomy" id="2419778"/>
    <lineage>
        <taxon>Bacteria</taxon>
        <taxon>Bacillati</taxon>
        <taxon>Bacillota</taxon>
        <taxon>Bacilli</taxon>
        <taxon>Bacillales</taxon>
        <taxon>Paenibacillaceae</taxon>
        <taxon>Cohnella</taxon>
    </lineage>
</organism>